<comment type="similarity">
    <text evidence="1 8">Belongs to the SOS response-associated peptidase family.</text>
</comment>
<name>A0A327YKR3_9FLAO</name>
<reference evidence="9 10" key="1">
    <citation type="submission" date="2018-06" db="EMBL/GenBank/DDBJ databases">
        <title>Genomic Encyclopedia of Type Strains, Phase III (KMG-III): the genomes of soil and plant-associated and newly described type strains.</title>
        <authorList>
            <person name="Whitman W."/>
        </authorList>
    </citation>
    <scope>NUCLEOTIDE SEQUENCE [LARGE SCALE GENOMIC DNA]</scope>
    <source>
        <strain evidence="9 10">CGMCC 1.12398</strain>
    </source>
</reference>
<gene>
    <name evidence="9" type="ORF">B0I03_10530</name>
</gene>
<dbReference type="AlphaFoldDB" id="A0A327YKR3"/>
<dbReference type="Pfam" id="PF02586">
    <property type="entry name" value="SRAP"/>
    <property type="match status" value="1"/>
</dbReference>
<evidence type="ECO:0000256" key="2">
    <source>
        <dbReference type="ARBA" id="ARBA00022670"/>
    </source>
</evidence>
<dbReference type="GO" id="GO:0016829">
    <property type="term" value="F:lyase activity"/>
    <property type="evidence" value="ECO:0007669"/>
    <property type="project" value="UniProtKB-KW"/>
</dbReference>
<accession>A0A327YKR3</accession>
<keyword evidence="3" id="KW-0227">DNA damage</keyword>
<keyword evidence="2 8" id="KW-0645">Protease</keyword>
<evidence type="ECO:0000256" key="7">
    <source>
        <dbReference type="ARBA" id="ARBA00023239"/>
    </source>
</evidence>
<dbReference type="GO" id="GO:0003697">
    <property type="term" value="F:single-stranded DNA binding"/>
    <property type="evidence" value="ECO:0007669"/>
    <property type="project" value="InterPro"/>
</dbReference>
<evidence type="ECO:0000256" key="5">
    <source>
        <dbReference type="ARBA" id="ARBA00023124"/>
    </source>
</evidence>
<organism evidence="9 10">
    <name type="scientific">Flavobacterium aquaticum</name>
    <dbReference type="NCBI Taxonomy" id="1236486"/>
    <lineage>
        <taxon>Bacteria</taxon>
        <taxon>Pseudomonadati</taxon>
        <taxon>Bacteroidota</taxon>
        <taxon>Flavobacteriia</taxon>
        <taxon>Flavobacteriales</taxon>
        <taxon>Flavobacteriaceae</taxon>
        <taxon>Flavobacterium</taxon>
    </lineage>
</organism>
<evidence type="ECO:0000256" key="3">
    <source>
        <dbReference type="ARBA" id="ARBA00022763"/>
    </source>
</evidence>
<protein>
    <recommendedName>
        <fullName evidence="8">Abasic site processing protein</fullName>
        <ecNumber evidence="8">3.4.-.-</ecNumber>
    </recommendedName>
</protein>
<keyword evidence="10" id="KW-1185">Reference proteome</keyword>
<evidence type="ECO:0000256" key="1">
    <source>
        <dbReference type="ARBA" id="ARBA00008136"/>
    </source>
</evidence>
<keyword evidence="4 8" id="KW-0378">Hydrolase</keyword>
<dbReference type="PANTHER" id="PTHR13604">
    <property type="entry name" value="DC12-RELATED"/>
    <property type="match status" value="1"/>
</dbReference>
<dbReference type="EMBL" id="QLMI01000005">
    <property type="protein sequence ID" value="RAK21598.1"/>
    <property type="molecule type" value="Genomic_DNA"/>
</dbReference>
<dbReference type="GO" id="GO:0106300">
    <property type="term" value="P:protein-DNA covalent cross-linking repair"/>
    <property type="evidence" value="ECO:0007669"/>
    <property type="project" value="InterPro"/>
</dbReference>
<sequence>MCFYMQLRFPFKDVEDRFDAEIDDDTAYLQSEDINGFTYPNVPIILNENPKQIRTDYSWGLVPEWSKNTDFRKNTLIGRVESIEEKPTFAEVTHNRCLVISSGFYEWRWLDEKGKNKEKYLIINQESEIFTFAGLYSTWKNPANDEVLNSFCIMTTEANKTMEYIHNYKKRMPIILNKKDENDWLTGKLDFKDITYPKYDTLLYAMQVG</sequence>
<evidence type="ECO:0000256" key="6">
    <source>
        <dbReference type="ARBA" id="ARBA00023125"/>
    </source>
</evidence>
<proteinExistence type="inferred from homology"/>
<dbReference type="InterPro" id="IPR036590">
    <property type="entry name" value="SRAP-like"/>
</dbReference>
<evidence type="ECO:0000256" key="4">
    <source>
        <dbReference type="ARBA" id="ARBA00022801"/>
    </source>
</evidence>
<dbReference type="PANTHER" id="PTHR13604:SF0">
    <property type="entry name" value="ABASIC SITE PROCESSING PROTEIN HMCES"/>
    <property type="match status" value="1"/>
</dbReference>
<dbReference type="Gene3D" id="3.90.1680.10">
    <property type="entry name" value="SOS response associated peptidase-like"/>
    <property type="match status" value="1"/>
</dbReference>
<dbReference type="InterPro" id="IPR003738">
    <property type="entry name" value="SRAP"/>
</dbReference>
<keyword evidence="6" id="KW-0238">DNA-binding</keyword>
<dbReference type="EC" id="3.4.-.-" evidence="8"/>
<evidence type="ECO:0000313" key="10">
    <source>
        <dbReference type="Proteomes" id="UP000249620"/>
    </source>
</evidence>
<keyword evidence="5" id="KW-0190">Covalent protein-DNA linkage</keyword>
<dbReference type="OrthoDB" id="9782620at2"/>
<comment type="caution">
    <text evidence="9">The sequence shown here is derived from an EMBL/GenBank/DDBJ whole genome shotgun (WGS) entry which is preliminary data.</text>
</comment>
<evidence type="ECO:0000313" key="9">
    <source>
        <dbReference type="EMBL" id="RAK21598.1"/>
    </source>
</evidence>
<dbReference type="Proteomes" id="UP000249620">
    <property type="component" value="Unassembled WGS sequence"/>
</dbReference>
<keyword evidence="7" id="KW-0456">Lyase</keyword>
<dbReference type="SUPFAM" id="SSF143081">
    <property type="entry name" value="BB1717-like"/>
    <property type="match status" value="1"/>
</dbReference>
<dbReference type="GO" id="GO:0008233">
    <property type="term" value="F:peptidase activity"/>
    <property type="evidence" value="ECO:0007669"/>
    <property type="project" value="UniProtKB-KW"/>
</dbReference>
<evidence type="ECO:0000256" key="8">
    <source>
        <dbReference type="RuleBase" id="RU364100"/>
    </source>
</evidence>
<dbReference type="GO" id="GO:0006508">
    <property type="term" value="P:proteolysis"/>
    <property type="evidence" value="ECO:0007669"/>
    <property type="project" value="UniProtKB-KW"/>
</dbReference>